<reference evidence="6" key="1">
    <citation type="submission" date="2025-08" db="UniProtKB">
        <authorList>
            <consortium name="Ensembl"/>
        </authorList>
    </citation>
    <scope>IDENTIFICATION</scope>
</reference>
<dbReference type="PANTHER" id="PTHR24100">
    <property type="entry name" value="BUTYROPHILIN"/>
    <property type="match status" value="1"/>
</dbReference>
<dbReference type="Ensembl" id="ENSSSCT00035103224.1">
    <property type="protein sequence ID" value="ENSSSCP00035044126.1"/>
    <property type="gene ID" value="ENSSSCG00035075775.1"/>
</dbReference>
<keyword evidence="2" id="KW-0472">Membrane</keyword>
<dbReference type="Pfam" id="PF07686">
    <property type="entry name" value="V-set"/>
    <property type="match status" value="1"/>
</dbReference>
<feature type="domain" description="Ig-like" evidence="5">
    <location>
        <begin position="30"/>
        <end position="139"/>
    </location>
</feature>
<protein>
    <recommendedName>
        <fullName evidence="5">Ig-like domain-containing protein</fullName>
    </recommendedName>
</protein>
<proteinExistence type="predicted"/>
<dbReference type="PROSITE" id="PS50835">
    <property type="entry name" value="IG_LIKE"/>
    <property type="match status" value="1"/>
</dbReference>
<dbReference type="Gene3D" id="2.60.40.10">
    <property type="entry name" value="Immunoglobulins"/>
    <property type="match status" value="1"/>
</dbReference>
<evidence type="ECO:0000256" key="4">
    <source>
        <dbReference type="SAM" id="SignalP"/>
    </source>
</evidence>
<dbReference type="InterPro" id="IPR007110">
    <property type="entry name" value="Ig-like_dom"/>
</dbReference>
<feature type="signal peptide" evidence="4">
    <location>
        <begin position="1"/>
        <end position="30"/>
    </location>
</feature>
<dbReference type="InterPro" id="IPR050504">
    <property type="entry name" value="IgSF_BTN/MOG"/>
</dbReference>
<evidence type="ECO:0000256" key="1">
    <source>
        <dbReference type="ARBA" id="ARBA00004370"/>
    </source>
</evidence>
<dbReference type="PANTHER" id="PTHR24100:SF139">
    <property type="entry name" value="BUTYROPHILIN SUBFAMILY 2 MEMBER A2"/>
    <property type="match status" value="1"/>
</dbReference>
<organism evidence="6 7">
    <name type="scientific">Sus scrofa</name>
    <name type="common">Pig</name>
    <dbReference type="NCBI Taxonomy" id="9823"/>
    <lineage>
        <taxon>Eukaryota</taxon>
        <taxon>Metazoa</taxon>
        <taxon>Chordata</taxon>
        <taxon>Craniata</taxon>
        <taxon>Vertebrata</taxon>
        <taxon>Euteleostomi</taxon>
        <taxon>Mammalia</taxon>
        <taxon>Eutheria</taxon>
        <taxon>Laurasiatheria</taxon>
        <taxon>Artiodactyla</taxon>
        <taxon>Suina</taxon>
        <taxon>Suidae</taxon>
        <taxon>Sus</taxon>
    </lineage>
</organism>
<accession>A0A8D1B8Y8</accession>
<evidence type="ECO:0000256" key="2">
    <source>
        <dbReference type="ARBA" id="ARBA00023136"/>
    </source>
</evidence>
<evidence type="ECO:0000256" key="3">
    <source>
        <dbReference type="ARBA" id="ARBA00023319"/>
    </source>
</evidence>
<dbReference type="SUPFAM" id="SSF48726">
    <property type="entry name" value="Immunoglobulin"/>
    <property type="match status" value="1"/>
</dbReference>
<comment type="subcellular location">
    <subcellularLocation>
        <location evidence="1">Membrane</location>
    </subcellularLocation>
</comment>
<sequence length="159" mass="17955">MEPVASSHFSLPGSLLFFHLLSSFAPVSVPFTVLGPTDPVLAMVGENTHLPCHLSPEKNAEEMEVRWFRKQFSPAVFVYKGGREKTEMQMEEYRGRTTFVSEDITRGNVALIIHNVTAHDNGDYRCYFQEGRSYDEAITSLKVASTSFHFAWLLSQCDS</sequence>
<keyword evidence="4" id="KW-0732">Signal</keyword>
<dbReference type="InterPro" id="IPR013783">
    <property type="entry name" value="Ig-like_fold"/>
</dbReference>
<dbReference type="InterPro" id="IPR036179">
    <property type="entry name" value="Ig-like_dom_sf"/>
</dbReference>
<dbReference type="Proteomes" id="UP000694720">
    <property type="component" value="Unplaced"/>
</dbReference>
<dbReference type="SMART" id="SM00406">
    <property type="entry name" value="IGv"/>
    <property type="match status" value="1"/>
</dbReference>
<dbReference type="GO" id="GO:0016020">
    <property type="term" value="C:membrane"/>
    <property type="evidence" value="ECO:0007669"/>
    <property type="project" value="UniProtKB-SubCell"/>
</dbReference>
<dbReference type="SMART" id="SM00409">
    <property type="entry name" value="IG"/>
    <property type="match status" value="1"/>
</dbReference>
<evidence type="ECO:0000313" key="7">
    <source>
        <dbReference type="Proteomes" id="UP000694720"/>
    </source>
</evidence>
<dbReference type="FunFam" id="2.60.40.10:FF:000208">
    <property type="entry name" value="Butyrophilin subfamily 1 member A1"/>
    <property type="match status" value="1"/>
</dbReference>
<dbReference type="CDD" id="cd05713">
    <property type="entry name" value="IgV_MOG_like"/>
    <property type="match status" value="1"/>
</dbReference>
<dbReference type="AlphaFoldDB" id="A0A8D1B8Y8"/>
<dbReference type="InterPro" id="IPR013106">
    <property type="entry name" value="Ig_V-set"/>
</dbReference>
<evidence type="ECO:0000259" key="5">
    <source>
        <dbReference type="PROSITE" id="PS50835"/>
    </source>
</evidence>
<evidence type="ECO:0000313" key="6">
    <source>
        <dbReference type="Ensembl" id="ENSSSCP00035044126.1"/>
    </source>
</evidence>
<dbReference type="InterPro" id="IPR003599">
    <property type="entry name" value="Ig_sub"/>
</dbReference>
<keyword evidence="3" id="KW-0393">Immunoglobulin domain</keyword>
<feature type="chain" id="PRO_5034962249" description="Ig-like domain-containing protein" evidence="4">
    <location>
        <begin position="31"/>
        <end position="159"/>
    </location>
</feature>
<name>A0A8D1B8Y8_PIG</name>